<evidence type="ECO:0000256" key="1">
    <source>
        <dbReference type="ARBA" id="ARBA00008520"/>
    </source>
</evidence>
<gene>
    <name evidence="4" type="primary">malE</name>
    <name evidence="4" type="ORF">ACG01O_10290</name>
</gene>
<dbReference type="PANTHER" id="PTHR30061">
    <property type="entry name" value="MALTOSE-BINDING PERIPLASMIC PROTEIN"/>
    <property type="match status" value="1"/>
</dbReference>
<dbReference type="Pfam" id="PF13416">
    <property type="entry name" value="SBP_bac_8"/>
    <property type="match status" value="1"/>
</dbReference>
<evidence type="ECO:0000313" key="5">
    <source>
        <dbReference type="Proteomes" id="UP001606303"/>
    </source>
</evidence>
<evidence type="ECO:0000313" key="4">
    <source>
        <dbReference type="EMBL" id="MFG6466994.1"/>
    </source>
</evidence>
<keyword evidence="2" id="KW-0813">Transport</keyword>
<name>A0ABW7GYD7_9BURK</name>
<protein>
    <submittedName>
        <fullName evidence="4">Maltose/maltodextrin ABC transporter substrate-binding protein MalE</fullName>
    </submittedName>
</protein>
<dbReference type="RefSeq" id="WP_394384109.1">
    <property type="nucleotide sequence ID" value="NZ_JBIGIB010000002.1"/>
</dbReference>
<proteinExistence type="inferred from homology"/>
<organism evidence="4 5">
    <name type="scientific">Pelomonas baiyunensis</name>
    <dbReference type="NCBI Taxonomy" id="3299026"/>
    <lineage>
        <taxon>Bacteria</taxon>
        <taxon>Pseudomonadati</taxon>
        <taxon>Pseudomonadota</taxon>
        <taxon>Betaproteobacteria</taxon>
        <taxon>Burkholderiales</taxon>
        <taxon>Sphaerotilaceae</taxon>
        <taxon>Roseateles</taxon>
    </lineage>
</organism>
<dbReference type="PANTHER" id="PTHR30061:SF50">
    <property type="entry name" value="MALTOSE_MALTODEXTRIN-BINDING PERIPLASMIC PROTEIN"/>
    <property type="match status" value="1"/>
</dbReference>
<dbReference type="NCBIfam" id="NF007011">
    <property type="entry name" value="PRK09474.1"/>
    <property type="match status" value="1"/>
</dbReference>
<evidence type="ECO:0000256" key="3">
    <source>
        <dbReference type="ARBA" id="ARBA00022729"/>
    </source>
</evidence>
<comment type="similarity">
    <text evidence="1">Belongs to the bacterial solute-binding protein 1 family.</text>
</comment>
<dbReference type="Gene3D" id="3.40.190.10">
    <property type="entry name" value="Periplasmic binding protein-like II"/>
    <property type="match status" value="2"/>
</dbReference>
<reference evidence="4 5" key="1">
    <citation type="submission" date="2024-08" db="EMBL/GenBank/DDBJ databases">
        <authorList>
            <person name="Lu H."/>
        </authorList>
    </citation>
    <scope>NUCLEOTIDE SEQUENCE [LARGE SCALE GENOMIC DNA]</scope>
    <source>
        <strain evidence="4 5">BYS87W</strain>
    </source>
</reference>
<sequence>MLTRRQLGVAGLSCAWASGREAAAAPAAVGQQAPLVVWFTVQGAAGMRRVAERFTAATGVPVVIETPDDGPSKFQQAASAGKGPDIYSYSHDRLGEWVAGGLLQAVSPPRALREDITPVAWEGFTWQGRVWGYPYAIESVALIYNRRLVPQPPKTFDEVVALDDRLQRQGRRAILWDYTNNYFSWPLLAARGPDAGYAFQRRPDGSFDARDTGVAQPGAVRGAALIARLVQEGRMPAGSGYAEMEAALATGRVAMMINGPWSWVNLQRVGVDFGVVPVPAVGGAAASPFVGVRGMMINRACRQREVAIEFLEHFLLTPEGLRDLDAAEPIGAAASQRFLAELLQRPNGHRIAGLVASARDGVVTPSIPEMGRFWAAMKSALTAMTEGRQGAAEALAGARQRILEAGL</sequence>
<keyword evidence="5" id="KW-1185">Reference proteome</keyword>
<dbReference type="EMBL" id="JBIGIB010000002">
    <property type="protein sequence ID" value="MFG6466994.1"/>
    <property type="molecule type" value="Genomic_DNA"/>
</dbReference>
<comment type="caution">
    <text evidence="4">The sequence shown here is derived from an EMBL/GenBank/DDBJ whole genome shotgun (WGS) entry which is preliminary data.</text>
</comment>
<dbReference type="Proteomes" id="UP001606303">
    <property type="component" value="Unassembled WGS sequence"/>
</dbReference>
<dbReference type="SUPFAM" id="SSF53850">
    <property type="entry name" value="Periplasmic binding protein-like II"/>
    <property type="match status" value="1"/>
</dbReference>
<dbReference type="InterPro" id="IPR006059">
    <property type="entry name" value="SBP"/>
</dbReference>
<keyword evidence="3" id="KW-0732">Signal</keyword>
<accession>A0ABW7GYD7</accession>
<evidence type="ECO:0000256" key="2">
    <source>
        <dbReference type="ARBA" id="ARBA00022448"/>
    </source>
</evidence>